<dbReference type="SUPFAM" id="SSF51126">
    <property type="entry name" value="Pectin lyase-like"/>
    <property type="match status" value="2"/>
</dbReference>
<gene>
    <name evidence="1" type="ORF">S01H1_11943</name>
</gene>
<proteinExistence type="predicted"/>
<organism evidence="1">
    <name type="scientific">marine sediment metagenome</name>
    <dbReference type="NCBI Taxonomy" id="412755"/>
    <lineage>
        <taxon>unclassified sequences</taxon>
        <taxon>metagenomes</taxon>
        <taxon>ecological metagenomes</taxon>
    </lineage>
</organism>
<accession>X0T550</accession>
<dbReference type="InterPro" id="IPR012334">
    <property type="entry name" value="Pectin_lyas_fold"/>
</dbReference>
<dbReference type="InterPro" id="IPR006626">
    <property type="entry name" value="PbH1"/>
</dbReference>
<feature type="non-terminal residue" evidence="1">
    <location>
        <position position="1"/>
    </location>
</feature>
<dbReference type="SMART" id="SM00710">
    <property type="entry name" value="PbH1"/>
    <property type="match status" value="7"/>
</dbReference>
<feature type="non-terminal residue" evidence="1">
    <location>
        <position position="421"/>
    </location>
</feature>
<protein>
    <recommendedName>
        <fullName evidence="2">Right handed beta helix domain-containing protein</fullName>
    </recommendedName>
</protein>
<evidence type="ECO:0000313" key="1">
    <source>
        <dbReference type="EMBL" id="GAF83312.1"/>
    </source>
</evidence>
<dbReference type="EMBL" id="BARS01006108">
    <property type="protein sequence ID" value="GAF83312.1"/>
    <property type="molecule type" value="Genomic_DNA"/>
</dbReference>
<evidence type="ECO:0008006" key="2">
    <source>
        <dbReference type="Google" id="ProtNLM"/>
    </source>
</evidence>
<dbReference type="InterPro" id="IPR011050">
    <property type="entry name" value="Pectin_lyase_fold/virulence"/>
</dbReference>
<name>X0T550_9ZZZZ</name>
<dbReference type="Gene3D" id="2.160.20.10">
    <property type="entry name" value="Single-stranded right-handed beta-helix, Pectin lyase-like"/>
    <property type="match status" value="1"/>
</dbReference>
<comment type="caution">
    <text evidence="1">The sequence shown here is derived from an EMBL/GenBank/DDBJ whole genome shotgun (WGS) entry which is preliminary data.</text>
</comment>
<sequence>LAGANYDVSPNTGTRGTETIIEVPGSAGAVSVSVTDVVVNGFTIQASATYVATGGNTLFAISADNAEIKNNIFTSYTYDGAPFSTLWSNNASGMDINDNRFLTNGGTLGGSSDAAVDLYGGGSVSNHNQFRNNVLIHDNVGGGYGLAISSDSGLASYYDVEDNSFSTYNSAIQVVDYTTTAGYGVNNVLIDGNTCDSGKYGLWFYGIAVDPGTGISNVTVTNNYLTNNVRGINFQDAAANIVVESFAVNYNDITGNTVYGIYNPIATTLDAEQNWWGDVTGPDPETQANNPHGVDAAGDIITDNVDFIPYWATSTVTTSTEYVSTRVEEVDALLETYLAYSDIIQAGIDAATSNDDYFWVEVGLGGSPYNENVVIDKKLTLLGLNDPTIAPTTGCGVEIQASTVTVDGFAINTLGTDAHGL</sequence>
<dbReference type="AlphaFoldDB" id="X0T550"/>
<reference evidence="1" key="1">
    <citation type="journal article" date="2014" name="Front. Microbiol.">
        <title>High frequency of phylogenetically diverse reductive dehalogenase-homologous genes in deep subseafloor sedimentary metagenomes.</title>
        <authorList>
            <person name="Kawai M."/>
            <person name="Futagami T."/>
            <person name="Toyoda A."/>
            <person name="Takaki Y."/>
            <person name="Nishi S."/>
            <person name="Hori S."/>
            <person name="Arai W."/>
            <person name="Tsubouchi T."/>
            <person name="Morono Y."/>
            <person name="Uchiyama I."/>
            <person name="Ito T."/>
            <person name="Fujiyama A."/>
            <person name="Inagaki F."/>
            <person name="Takami H."/>
        </authorList>
    </citation>
    <scope>NUCLEOTIDE SEQUENCE</scope>
    <source>
        <strain evidence="1">Expedition CK06-06</strain>
    </source>
</reference>